<dbReference type="RefSeq" id="WP_084951071.1">
    <property type="nucleotide sequence ID" value="NZ_JASWDE010000004.1"/>
</dbReference>
<evidence type="ECO:0000313" key="4">
    <source>
        <dbReference type="Proteomes" id="UP000193040"/>
    </source>
</evidence>
<sequence>MTTQLGVLDLVPISSGSTATQALRNSVDLAQHAERLGYVRYWFAEHHLNPGVAGTSPAVLLALTAAETTTIRLGSGAVQMGHRTALATVEEFGLLDAAYPGRFDLGLGRSNGKPREPRSAAPAASRPVSNGRTANGLLIPAPFDPRPLLKSPRFALQQALLQLPGAESQDYTEQVDDILALVADTYSADGEEARVVPGGGADLQVWILGSSGGESAAVAGRRGLRFAANYHVAPASVLEAVDAYRAAFRPSAELDRPYVAVSADVVVADDDATAGELAAGYGLWVHSIRTGAGAIPFPTPDEARAHRWTAAERELVADRVETQFVGSPVHVADQLERLRDATQADELIVTTITHDHRDRVRSYRLLAEEWARR</sequence>
<dbReference type="Pfam" id="PF00296">
    <property type="entry name" value="Bac_luciferase"/>
    <property type="match status" value="2"/>
</dbReference>
<dbReference type="Gene3D" id="3.20.20.30">
    <property type="entry name" value="Luciferase-like domain"/>
    <property type="match status" value="1"/>
</dbReference>
<dbReference type="SUPFAM" id="SSF51679">
    <property type="entry name" value="Bacterial luciferase-like"/>
    <property type="match status" value="1"/>
</dbReference>
<dbReference type="STRING" id="1784.VC42_15165"/>
<comment type="caution">
    <text evidence="3">The sequence shown here is derived from an EMBL/GenBank/DDBJ whole genome shotgun (WGS) entry which is preliminary data.</text>
</comment>
<feature type="domain" description="Luciferase-like" evidence="2">
    <location>
        <begin position="4"/>
        <end position="121"/>
    </location>
</feature>
<protein>
    <submittedName>
        <fullName evidence="3">Luciferase family oxidoreductase</fullName>
    </submittedName>
</protein>
<feature type="domain" description="Luciferase-like" evidence="2">
    <location>
        <begin position="187"/>
        <end position="341"/>
    </location>
</feature>
<reference evidence="3 4" key="1">
    <citation type="submission" date="2017-03" db="EMBL/GenBank/DDBJ databases">
        <title>Genomic insights into Mycobacterium simiae human colonization.</title>
        <authorList>
            <person name="Steffani J.L."/>
            <person name="Brunck M.E."/>
            <person name="Cruz E."/>
            <person name="Montiel R."/>
            <person name="Barona F."/>
        </authorList>
    </citation>
    <scope>NUCLEOTIDE SEQUENCE [LARGE SCALE GENOMIC DNA]</scope>
    <source>
        <strain evidence="3 4">MsiGto</strain>
    </source>
</reference>
<dbReference type="InterPro" id="IPR050766">
    <property type="entry name" value="Bact_Lucif_Oxidored"/>
</dbReference>
<dbReference type="Proteomes" id="UP000193040">
    <property type="component" value="Unassembled WGS sequence"/>
</dbReference>
<organism evidence="3 4">
    <name type="scientific">Mycobacterium simiae</name>
    <name type="common">Mycobacterium habana</name>
    <dbReference type="NCBI Taxonomy" id="1784"/>
    <lineage>
        <taxon>Bacteria</taxon>
        <taxon>Bacillati</taxon>
        <taxon>Actinomycetota</taxon>
        <taxon>Actinomycetes</taxon>
        <taxon>Mycobacteriales</taxon>
        <taxon>Mycobacteriaceae</taxon>
        <taxon>Mycobacterium</taxon>
        <taxon>Mycobacterium simiae complex</taxon>
    </lineage>
</organism>
<gene>
    <name evidence="3" type="ORF">B5M45_15235</name>
</gene>
<dbReference type="InterPro" id="IPR036661">
    <property type="entry name" value="Luciferase-like_sf"/>
</dbReference>
<dbReference type="CDD" id="cd00347">
    <property type="entry name" value="Flavin_utilizing_monoxygenases"/>
    <property type="match status" value="1"/>
</dbReference>
<dbReference type="PANTHER" id="PTHR30137">
    <property type="entry name" value="LUCIFERASE-LIKE MONOOXYGENASE"/>
    <property type="match status" value="1"/>
</dbReference>
<dbReference type="GO" id="GO:0016705">
    <property type="term" value="F:oxidoreductase activity, acting on paired donors, with incorporation or reduction of molecular oxygen"/>
    <property type="evidence" value="ECO:0007669"/>
    <property type="project" value="InterPro"/>
</dbReference>
<evidence type="ECO:0000313" key="3">
    <source>
        <dbReference type="EMBL" id="ORJ59649.1"/>
    </source>
</evidence>
<feature type="region of interest" description="Disordered" evidence="1">
    <location>
        <begin position="108"/>
        <end position="132"/>
    </location>
</feature>
<dbReference type="GO" id="GO:0005829">
    <property type="term" value="C:cytosol"/>
    <property type="evidence" value="ECO:0007669"/>
    <property type="project" value="TreeGrafter"/>
</dbReference>
<proteinExistence type="predicted"/>
<dbReference type="PANTHER" id="PTHR30137:SF6">
    <property type="entry name" value="LUCIFERASE-LIKE MONOOXYGENASE"/>
    <property type="match status" value="1"/>
</dbReference>
<feature type="compositionally biased region" description="Low complexity" evidence="1">
    <location>
        <begin position="119"/>
        <end position="129"/>
    </location>
</feature>
<accession>A0A1X0Y3E5</accession>
<dbReference type="EMBL" id="MZZM01000019">
    <property type="protein sequence ID" value="ORJ59649.1"/>
    <property type="molecule type" value="Genomic_DNA"/>
</dbReference>
<dbReference type="InterPro" id="IPR011251">
    <property type="entry name" value="Luciferase-like_dom"/>
</dbReference>
<keyword evidence="4" id="KW-1185">Reference proteome</keyword>
<evidence type="ECO:0000256" key="1">
    <source>
        <dbReference type="SAM" id="MobiDB-lite"/>
    </source>
</evidence>
<evidence type="ECO:0000259" key="2">
    <source>
        <dbReference type="Pfam" id="PF00296"/>
    </source>
</evidence>
<name>A0A1X0Y3E5_MYCSI</name>
<dbReference type="AlphaFoldDB" id="A0A1X0Y3E5"/>